<dbReference type="EMBL" id="UINC01206240">
    <property type="protein sequence ID" value="SVE27776.1"/>
    <property type="molecule type" value="Genomic_DNA"/>
</dbReference>
<feature type="non-terminal residue" evidence="1">
    <location>
        <position position="1"/>
    </location>
</feature>
<dbReference type="AlphaFoldDB" id="A0A383C5T8"/>
<gene>
    <name evidence="1" type="ORF">METZ01_LOCUS480630</name>
</gene>
<organism evidence="1">
    <name type="scientific">marine metagenome</name>
    <dbReference type="NCBI Taxonomy" id="408172"/>
    <lineage>
        <taxon>unclassified sequences</taxon>
        <taxon>metagenomes</taxon>
        <taxon>ecological metagenomes</taxon>
    </lineage>
</organism>
<reference evidence="1" key="1">
    <citation type="submission" date="2018-05" db="EMBL/GenBank/DDBJ databases">
        <authorList>
            <person name="Lanie J.A."/>
            <person name="Ng W.-L."/>
            <person name="Kazmierczak K.M."/>
            <person name="Andrzejewski T.M."/>
            <person name="Davidsen T.M."/>
            <person name="Wayne K.J."/>
            <person name="Tettelin H."/>
            <person name="Glass J.I."/>
            <person name="Rusch D."/>
            <person name="Podicherti R."/>
            <person name="Tsui H.-C.T."/>
            <person name="Winkler M.E."/>
        </authorList>
    </citation>
    <scope>NUCLEOTIDE SEQUENCE</scope>
</reference>
<name>A0A383C5T8_9ZZZZ</name>
<accession>A0A383C5T8</accession>
<evidence type="ECO:0000313" key="1">
    <source>
        <dbReference type="EMBL" id="SVE27776.1"/>
    </source>
</evidence>
<protein>
    <submittedName>
        <fullName evidence="1">Uncharacterized protein</fullName>
    </submittedName>
</protein>
<sequence length="22" mass="2383">SISNTDTVGTKNGEAQKIFMKL</sequence>
<proteinExistence type="predicted"/>